<protein>
    <submittedName>
        <fullName evidence="2">Uncharacterized protein</fullName>
    </submittedName>
</protein>
<dbReference type="Proteomes" id="UP000762676">
    <property type="component" value="Unassembled WGS sequence"/>
</dbReference>
<gene>
    <name evidence="2" type="ORF">ElyMa_003800700</name>
</gene>
<organism evidence="2 3">
    <name type="scientific">Elysia marginata</name>
    <dbReference type="NCBI Taxonomy" id="1093978"/>
    <lineage>
        <taxon>Eukaryota</taxon>
        <taxon>Metazoa</taxon>
        <taxon>Spiralia</taxon>
        <taxon>Lophotrochozoa</taxon>
        <taxon>Mollusca</taxon>
        <taxon>Gastropoda</taxon>
        <taxon>Heterobranchia</taxon>
        <taxon>Euthyneura</taxon>
        <taxon>Panpulmonata</taxon>
        <taxon>Sacoglossa</taxon>
        <taxon>Placobranchoidea</taxon>
        <taxon>Plakobranchidae</taxon>
        <taxon>Elysia</taxon>
    </lineage>
</organism>
<feature type="compositionally biased region" description="Basic and acidic residues" evidence="1">
    <location>
        <begin position="16"/>
        <end position="31"/>
    </location>
</feature>
<evidence type="ECO:0000256" key="1">
    <source>
        <dbReference type="SAM" id="MobiDB-lite"/>
    </source>
</evidence>
<dbReference type="EMBL" id="BMAT01007765">
    <property type="protein sequence ID" value="GFR70980.1"/>
    <property type="molecule type" value="Genomic_DNA"/>
</dbReference>
<comment type="caution">
    <text evidence="2">The sequence shown here is derived from an EMBL/GenBank/DDBJ whole genome shotgun (WGS) entry which is preliminary data.</text>
</comment>
<name>A0AAV4FDN4_9GAST</name>
<keyword evidence="3" id="KW-1185">Reference proteome</keyword>
<proteinExistence type="predicted"/>
<evidence type="ECO:0000313" key="2">
    <source>
        <dbReference type="EMBL" id="GFR70980.1"/>
    </source>
</evidence>
<dbReference type="AlphaFoldDB" id="A0AAV4FDN4"/>
<sequence>MPAPPTSMQKAVPHQPEPRATHESPLKTKPDEWNGRLWHIYQERHTRNNPDPIFDLNKNHQKTKCWSWQWFPSEWNRQSGPRRQNCAFKNVPELITYYQSDRLMGPYLELAQLA</sequence>
<reference evidence="2 3" key="1">
    <citation type="journal article" date="2021" name="Elife">
        <title>Chloroplast acquisition without the gene transfer in kleptoplastic sea slugs, Plakobranchus ocellatus.</title>
        <authorList>
            <person name="Maeda T."/>
            <person name="Takahashi S."/>
            <person name="Yoshida T."/>
            <person name="Shimamura S."/>
            <person name="Takaki Y."/>
            <person name="Nagai Y."/>
            <person name="Toyoda A."/>
            <person name="Suzuki Y."/>
            <person name="Arimoto A."/>
            <person name="Ishii H."/>
            <person name="Satoh N."/>
            <person name="Nishiyama T."/>
            <person name="Hasebe M."/>
            <person name="Maruyama T."/>
            <person name="Minagawa J."/>
            <person name="Obokata J."/>
            <person name="Shigenobu S."/>
        </authorList>
    </citation>
    <scope>NUCLEOTIDE SEQUENCE [LARGE SCALE GENOMIC DNA]</scope>
</reference>
<accession>A0AAV4FDN4</accession>
<evidence type="ECO:0000313" key="3">
    <source>
        <dbReference type="Proteomes" id="UP000762676"/>
    </source>
</evidence>
<feature type="region of interest" description="Disordered" evidence="1">
    <location>
        <begin position="1"/>
        <end position="31"/>
    </location>
</feature>
<feature type="non-terminal residue" evidence="2">
    <location>
        <position position="114"/>
    </location>
</feature>